<comment type="caution">
    <text evidence="2">The sequence shown here is derived from an EMBL/GenBank/DDBJ whole genome shotgun (WGS) entry which is preliminary data.</text>
</comment>
<dbReference type="SMART" id="SM00504">
    <property type="entry name" value="Ubox"/>
    <property type="match status" value="1"/>
</dbReference>
<dbReference type="Gene3D" id="3.30.40.10">
    <property type="entry name" value="Zinc/RING finger domain, C3HC4 (zinc finger)"/>
    <property type="match status" value="1"/>
</dbReference>
<dbReference type="InterPro" id="IPR052085">
    <property type="entry name" value="WD-SAM-U-box"/>
</dbReference>
<dbReference type="PANTHER" id="PTHR46573">
    <property type="entry name" value="WD REPEAT, SAM AND U-BOX DOMAIN-CONTAINING PROTEIN 1"/>
    <property type="match status" value="1"/>
</dbReference>
<evidence type="ECO:0000313" key="3">
    <source>
        <dbReference type="Proteomes" id="UP001189429"/>
    </source>
</evidence>
<name>A0ABN9V0Z8_9DINO</name>
<organism evidence="2 3">
    <name type="scientific">Prorocentrum cordatum</name>
    <dbReference type="NCBI Taxonomy" id="2364126"/>
    <lineage>
        <taxon>Eukaryota</taxon>
        <taxon>Sar</taxon>
        <taxon>Alveolata</taxon>
        <taxon>Dinophyceae</taxon>
        <taxon>Prorocentrales</taxon>
        <taxon>Prorocentraceae</taxon>
        <taxon>Prorocentrum</taxon>
    </lineage>
</organism>
<gene>
    <name evidence="2" type="ORF">PCOR1329_LOCUS53568</name>
</gene>
<dbReference type="InterPro" id="IPR003613">
    <property type="entry name" value="Ubox_domain"/>
</dbReference>
<sequence length="108" mass="12258">PFWGNQCLTRSLAGEHSRRARCARLGMSELHGLPAMHRSVSLPPRQRRECTAMLLHELKQPTSFLCPISHQSMHDPLLLADGHTYERQRIELWLPHATTSPVTGLELS</sequence>
<protein>
    <recommendedName>
        <fullName evidence="1">U-box domain-containing protein</fullName>
    </recommendedName>
</protein>
<keyword evidence="3" id="KW-1185">Reference proteome</keyword>
<proteinExistence type="predicted"/>
<dbReference type="CDD" id="cd16655">
    <property type="entry name" value="RING-Ubox_WDSUB1-like"/>
    <property type="match status" value="1"/>
</dbReference>
<accession>A0ABN9V0Z8</accession>
<reference evidence="2" key="1">
    <citation type="submission" date="2023-10" db="EMBL/GenBank/DDBJ databases">
        <authorList>
            <person name="Chen Y."/>
            <person name="Shah S."/>
            <person name="Dougan E. K."/>
            <person name="Thang M."/>
            <person name="Chan C."/>
        </authorList>
    </citation>
    <scope>NUCLEOTIDE SEQUENCE [LARGE SCALE GENOMIC DNA]</scope>
</reference>
<feature type="non-terminal residue" evidence="2">
    <location>
        <position position="1"/>
    </location>
</feature>
<dbReference type="InterPro" id="IPR013083">
    <property type="entry name" value="Znf_RING/FYVE/PHD"/>
</dbReference>
<dbReference type="PROSITE" id="PS51698">
    <property type="entry name" value="U_BOX"/>
    <property type="match status" value="1"/>
</dbReference>
<dbReference type="EMBL" id="CAUYUJ010016528">
    <property type="protein sequence ID" value="CAK0866373.1"/>
    <property type="molecule type" value="Genomic_DNA"/>
</dbReference>
<dbReference type="Pfam" id="PF04564">
    <property type="entry name" value="U-box"/>
    <property type="match status" value="1"/>
</dbReference>
<feature type="domain" description="U-box" evidence="1">
    <location>
        <begin position="59"/>
        <end position="108"/>
    </location>
</feature>
<dbReference type="Proteomes" id="UP001189429">
    <property type="component" value="Unassembled WGS sequence"/>
</dbReference>
<dbReference type="PANTHER" id="PTHR46573:SF1">
    <property type="entry name" value="WD REPEAT, SAM AND U-BOX DOMAIN-CONTAINING PROTEIN 1"/>
    <property type="match status" value="1"/>
</dbReference>
<dbReference type="SUPFAM" id="SSF57850">
    <property type="entry name" value="RING/U-box"/>
    <property type="match status" value="1"/>
</dbReference>
<evidence type="ECO:0000313" key="2">
    <source>
        <dbReference type="EMBL" id="CAK0866373.1"/>
    </source>
</evidence>
<evidence type="ECO:0000259" key="1">
    <source>
        <dbReference type="PROSITE" id="PS51698"/>
    </source>
</evidence>